<dbReference type="PANTHER" id="PTHR42801:SF7">
    <property type="entry name" value="SLL1159 PROTEIN"/>
    <property type="match status" value="1"/>
</dbReference>
<dbReference type="GO" id="GO:0034599">
    <property type="term" value="P:cellular response to oxidative stress"/>
    <property type="evidence" value="ECO:0007669"/>
    <property type="project" value="TreeGrafter"/>
</dbReference>
<evidence type="ECO:0000256" key="8">
    <source>
        <dbReference type="ARBA" id="ARBA00032824"/>
    </source>
</evidence>
<dbReference type="AlphaFoldDB" id="A0A926JW05"/>
<evidence type="ECO:0000313" key="14">
    <source>
        <dbReference type="Proteomes" id="UP000653730"/>
    </source>
</evidence>
<dbReference type="RefSeq" id="WP_187967514.1">
    <property type="nucleotide sequence ID" value="NZ_JACVDC010000112.1"/>
</dbReference>
<gene>
    <name evidence="13" type="ORF">IBL28_20670</name>
</gene>
<evidence type="ECO:0000256" key="6">
    <source>
        <dbReference type="ARBA" id="ARBA00023157"/>
    </source>
</evidence>
<keyword evidence="14" id="KW-1185">Reference proteome</keyword>
<comment type="similarity">
    <text evidence="9">Belongs to the peroxiredoxin family. BCP/PrxQ subfamily.</text>
</comment>
<dbReference type="InterPro" id="IPR050924">
    <property type="entry name" value="Peroxiredoxin_BCP/PrxQ"/>
</dbReference>
<dbReference type="Gene3D" id="3.40.30.10">
    <property type="entry name" value="Glutaredoxin"/>
    <property type="match status" value="1"/>
</dbReference>
<evidence type="ECO:0000256" key="9">
    <source>
        <dbReference type="ARBA" id="ARBA00038489"/>
    </source>
</evidence>
<organism evidence="13 14">
    <name type="scientific">Sinomicrobium weinanense</name>
    <dbReference type="NCBI Taxonomy" id="2842200"/>
    <lineage>
        <taxon>Bacteria</taxon>
        <taxon>Pseudomonadati</taxon>
        <taxon>Bacteroidota</taxon>
        <taxon>Flavobacteriia</taxon>
        <taxon>Flavobacteriales</taxon>
        <taxon>Flavobacteriaceae</taxon>
        <taxon>Sinomicrobium</taxon>
    </lineage>
</organism>
<comment type="catalytic activity">
    <reaction evidence="11">
        <text>a hydroperoxide + [thioredoxin]-dithiol = an alcohol + [thioredoxin]-disulfide + H2O</text>
        <dbReference type="Rhea" id="RHEA:62620"/>
        <dbReference type="Rhea" id="RHEA-COMP:10698"/>
        <dbReference type="Rhea" id="RHEA-COMP:10700"/>
        <dbReference type="ChEBI" id="CHEBI:15377"/>
        <dbReference type="ChEBI" id="CHEBI:29950"/>
        <dbReference type="ChEBI" id="CHEBI:30879"/>
        <dbReference type="ChEBI" id="CHEBI:35924"/>
        <dbReference type="ChEBI" id="CHEBI:50058"/>
        <dbReference type="EC" id="1.11.1.24"/>
    </reaction>
</comment>
<comment type="caution">
    <text evidence="13">The sequence shown here is derived from an EMBL/GenBank/DDBJ whole genome shotgun (WGS) entry which is preliminary data.</text>
</comment>
<dbReference type="Pfam" id="PF00578">
    <property type="entry name" value="AhpC-TSA"/>
    <property type="match status" value="1"/>
</dbReference>
<dbReference type="GO" id="GO:0008379">
    <property type="term" value="F:thioredoxin peroxidase activity"/>
    <property type="evidence" value="ECO:0007669"/>
    <property type="project" value="TreeGrafter"/>
</dbReference>
<evidence type="ECO:0000256" key="5">
    <source>
        <dbReference type="ARBA" id="ARBA00023002"/>
    </source>
</evidence>
<protein>
    <recommendedName>
        <fullName evidence="2">thioredoxin-dependent peroxiredoxin</fullName>
        <ecNumber evidence="2">1.11.1.24</ecNumber>
    </recommendedName>
    <alternativeName>
        <fullName evidence="8">Thioredoxin peroxidase</fullName>
    </alternativeName>
    <alternativeName>
        <fullName evidence="10">Thioredoxin-dependent peroxiredoxin Bcp</fullName>
    </alternativeName>
</protein>
<dbReference type="PROSITE" id="PS51257">
    <property type="entry name" value="PROKAR_LIPOPROTEIN"/>
    <property type="match status" value="1"/>
</dbReference>
<dbReference type="InterPro" id="IPR036249">
    <property type="entry name" value="Thioredoxin-like_sf"/>
</dbReference>
<accession>A0A926JW05</accession>
<dbReference type="Proteomes" id="UP000653730">
    <property type="component" value="Unassembled WGS sequence"/>
</dbReference>
<keyword evidence="5" id="KW-0560">Oxidoreductase</keyword>
<proteinExistence type="inferred from homology"/>
<keyword evidence="3" id="KW-0575">Peroxidase</keyword>
<evidence type="ECO:0000256" key="10">
    <source>
        <dbReference type="ARBA" id="ARBA00042639"/>
    </source>
</evidence>
<evidence type="ECO:0000256" key="1">
    <source>
        <dbReference type="ARBA" id="ARBA00003330"/>
    </source>
</evidence>
<evidence type="ECO:0000256" key="7">
    <source>
        <dbReference type="ARBA" id="ARBA00023284"/>
    </source>
</evidence>
<keyword evidence="7" id="KW-0676">Redox-active center</keyword>
<dbReference type="SUPFAM" id="SSF52833">
    <property type="entry name" value="Thioredoxin-like"/>
    <property type="match status" value="1"/>
</dbReference>
<evidence type="ECO:0000256" key="11">
    <source>
        <dbReference type="ARBA" id="ARBA00049091"/>
    </source>
</evidence>
<evidence type="ECO:0000256" key="2">
    <source>
        <dbReference type="ARBA" id="ARBA00013017"/>
    </source>
</evidence>
<keyword evidence="6" id="KW-1015">Disulfide bond</keyword>
<evidence type="ECO:0000256" key="4">
    <source>
        <dbReference type="ARBA" id="ARBA00022862"/>
    </source>
</evidence>
<dbReference type="CDD" id="cd02970">
    <property type="entry name" value="PRX_like2"/>
    <property type="match status" value="1"/>
</dbReference>
<comment type="function">
    <text evidence="1">Thiol-specific peroxidase that catalyzes the reduction of hydrogen peroxide and organic hydroperoxides to water and alcohols, respectively. Plays a role in cell protection against oxidative stress by detoxifying peroxides and as sensor of hydrogen peroxide-mediated signaling events.</text>
</comment>
<dbReference type="GO" id="GO:0005737">
    <property type="term" value="C:cytoplasm"/>
    <property type="evidence" value="ECO:0007669"/>
    <property type="project" value="TreeGrafter"/>
</dbReference>
<dbReference type="GO" id="GO:0045454">
    <property type="term" value="P:cell redox homeostasis"/>
    <property type="evidence" value="ECO:0007669"/>
    <property type="project" value="TreeGrafter"/>
</dbReference>
<reference evidence="13 14" key="1">
    <citation type="submission" date="2020-09" db="EMBL/GenBank/DDBJ databases">
        <title>Sinomicrobium weinanense sp. nov., a halophilic bacteria isolated from saline-alkali soil.</title>
        <authorList>
            <person name="Wu P."/>
            <person name="Ren H."/>
            <person name="Mei Y."/>
            <person name="Liang Y."/>
            <person name="Chen Z."/>
        </authorList>
    </citation>
    <scope>NUCLEOTIDE SEQUENCE [LARGE SCALE GENOMIC DNA]</scope>
    <source>
        <strain evidence="13 14">FJxs</strain>
    </source>
</reference>
<keyword evidence="4" id="KW-0049">Antioxidant</keyword>
<dbReference type="InterPro" id="IPR013766">
    <property type="entry name" value="Thioredoxin_domain"/>
</dbReference>
<feature type="domain" description="Thioredoxin" evidence="12">
    <location>
        <begin position="60"/>
        <end position="230"/>
    </location>
</feature>
<evidence type="ECO:0000313" key="13">
    <source>
        <dbReference type="EMBL" id="MBC9798394.1"/>
    </source>
</evidence>
<dbReference type="EC" id="1.11.1.24" evidence="2"/>
<evidence type="ECO:0000259" key="12">
    <source>
        <dbReference type="PROSITE" id="PS51352"/>
    </source>
</evidence>
<dbReference type="PANTHER" id="PTHR42801">
    <property type="entry name" value="THIOREDOXIN-DEPENDENT PEROXIDE REDUCTASE"/>
    <property type="match status" value="1"/>
</dbReference>
<name>A0A926JW05_9FLAO</name>
<sequence length="230" mass="25357">MRHLWVLVLLVTLIACKQAQKQKDEDQQNVSEQETTDTIEKPAVDYAKFGIDTGDLPEGLQEGDPAPEVSFVSGDGETVALADLYKEQPVVVLFYRGYWCPVCNAYLSDFATRARKIEEKGAKLIAITPESYDNVAKTVESTGADFTIYSDTDGQIIEAFDVDFDVTQDYQNLVEEKLGASIADVNASGDAVLPVPATFIIDTNGKVVFKQFNPDYTQRASVDEIVENLP</sequence>
<dbReference type="PROSITE" id="PS51352">
    <property type="entry name" value="THIOREDOXIN_2"/>
    <property type="match status" value="1"/>
</dbReference>
<evidence type="ECO:0000256" key="3">
    <source>
        <dbReference type="ARBA" id="ARBA00022559"/>
    </source>
</evidence>
<dbReference type="InterPro" id="IPR000866">
    <property type="entry name" value="AhpC/TSA"/>
</dbReference>
<dbReference type="EMBL" id="JACVDC010000112">
    <property type="protein sequence ID" value="MBC9798394.1"/>
    <property type="molecule type" value="Genomic_DNA"/>
</dbReference>